<evidence type="ECO:0000256" key="3">
    <source>
        <dbReference type="PROSITE-ProRule" id="PRU00708"/>
    </source>
</evidence>
<dbReference type="OMA" id="QGFVPKM"/>
<proteinExistence type="inferred from homology"/>
<dbReference type="PANTHER" id="PTHR47939:SF14">
    <property type="entry name" value="PENTATRICOPEPTIDE REPEAT-CONTAINING PROTEIN MITOCHONDRIAL"/>
    <property type="match status" value="1"/>
</dbReference>
<evidence type="ECO:0008006" key="5">
    <source>
        <dbReference type="Google" id="ProtNLM"/>
    </source>
</evidence>
<dbReference type="AlphaFoldDB" id="A0A5K0ZVL4"/>
<dbReference type="Pfam" id="PF13812">
    <property type="entry name" value="PPR_3"/>
    <property type="match status" value="1"/>
</dbReference>
<evidence type="ECO:0000313" key="4">
    <source>
        <dbReference type="EMBL" id="VVV93470.1"/>
    </source>
</evidence>
<dbReference type="Gramene" id="NC2G0007790.1">
    <property type="protein sequence ID" value="NC2G0007790.1:cds"/>
    <property type="gene ID" value="NC2G0007790"/>
</dbReference>
<dbReference type="PANTHER" id="PTHR47939">
    <property type="entry name" value="MEMBRANE-ASSOCIATED SALT-INDUCIBLE PROTEIN-LIKE"/>
    <property type="match status" value="1"/>
</dbReference>
<dbReference type="Gene3D" id="1.25.40.10">
    <property type="entry name" value="Tetratricopeptide repeat domain"/>
    <property type="match status" value="3"/>
</dbReference>
<feature type="repeat" description="PPR" evidence="3">
    <location>
        <begin position="194"/>
        <end position="228"/>
    </location>
</feature>
<protein>
    <recommendedName>
        <fullName evidence="5">Pentacotripeptide-repeat region of PRORP domain-containing protein</fullName>
    </recommendedName>
</protein>
<name>A0A5K0ZVL4_9MAGN</name>
<dbReference type="NCBIfam" id="TIGR00756">
    <property type="entry name" value="PPR"/>
    <property type="match status" value="4"/>
</dbReference>
<dbReference type="OrthoDB" id="185373at2759"/>
<evidence type="ECO:0000256" key="2">
    <source>
        <dbReference type="ARBA" id="ARBA00022737"/>
    </source>
</evidence>
<comment type="similarity">
    <text evidence="1">Belongs to the PPR family. P subfamily.</text>
</comment>
<dbReference type="InterPro" id="IPR011990">
    <property type="entry name" value="TPR-like_helical_dom_sf"/>
</dbReference>
<feature type="repeat" description="PPR" evidence="3">
    <location>
        <begin position="334"/>
        <end position="368"/>
    </location>
</feature>
<gene>
    <name evidence="4" type="ORF">NYM_LOCUS12042</name>
</gene>
<feature type="repeat" description="PPR" evidence="3">
    <location>
        <begin position="229"/>
        <end position="263"/>
    </location>
</feature>
<dbReference type="Pfam" id="PF01535">
    <property type="entry name" value="PPR"/>
    <property type="match status" value="1"/>
</dbReference>
<keyword evidence="2" id="KW-0677">Repeat</keyword>
<sequence>MGAHWMVFRNCCNKFHFHFRKFGPIQKLRIPIVSLSTLAQVRPDINRVDHKDWLSPNEVLKVFNGIRDPQLLISTFHKVSLRKDYKPNEALYSIIMERLAYAQMFDAIEDILVRIKMERCTLSDEFFRNLIKLFAHVGNNPERAVRALYEMPKFRCWPTVATFNCVLNMLVCTKRYETMHEVYLRASRLGVKLDACCFNILIKALCQLGKMDAAYSLVDEMPKQGCKPNRKTYATLMHYLCEQGNVDEAFQLYERTDRAGCHHDTITFNILISGLCKQKRVAEGMDLLDKMKGKGCLPNSGSYLAVIYGLLDMKKSLDAKEYLYRMISEGSAPSFKSFKLLIQGLCTERLLDDAELVLREMIRHGFVPRMGTWRRLLNRMFPRAGNTYVHNDVVDELTQLECIGGICEK</sequence>
<dbReference type="Pfam" id="PF13041">
    <property type="entry name" value="PPR_2"/>
    <property type="match status" value="2"/>
</dbReference>
<reference evidence="4" key="1">
    <citation type="submission" date="2019-09" db="EMBL/GenBank/DDBJ databases">
        <authorList>
            <person name="Zhang L."/>
        </authorList>
    </citation>
    <scope>NUCLEOTIDE SEQUENCE</scope>
</reference>
<organism evidence="4">
    <name type="scientific">Nymphaea colorata</name>
    <name type="common">pocket water lily</name>
    <dbReference type="NCBI Taxonomy" id="210225"/>
    <lineage>
        <taxon>Eukaryota</taxon>
        <taxon>Viridiplantae</taxon>
        <taxon>Streptophyta</taxon>
        <taxon>Embryophyta</taxon>
        <taxon>Tracheophyta</taxon>
        <taxon>Spermatophyta</taxon>
        <taxon>Magnoliopsida</taxon>
        <taxon>Nymphaeales</taxon>
        <taxon>Nymphaeaceae</taxon>
        <taxon>Nymphaea</taxon>
    </lineage>
</organism>
<dbReference type="InterPro" id="IPR002885">
    <property type="entry name" value="PPR_rpt"/>
</dbReference>
<evidence type="ECO:0000256" key="1">
    <source>
        <dbReference type="ARBA" id="ARBA00007626"/>
    </source>
</evidence>
<accession>A0A5K0ZVL4</accession>
<dbReference type="InterPro" id="IPR050667">
    <property type="entry name" value="PPR-containing_protein"/>
</dbReference>
<dbReference type="EMBL" id="LR721780">
    <property type="protein sequence ID" value="VVV93470.1"/>
    <property type="molecule type" value="Genomic_DNA"/>
</dbReference>
<dbReference type="PROSITE" id="PS51375">
    <property type="entry name" value="PPR"/>
    <property type="match status" value="4"/>
</dbReference>
<feature type="repeat" description="PPR" evidence="3">
    <location>
        <begin position="264"/>
        <end position="298"/>
    </location>
</feature>